<evidence type="ECO:0000313" key="7">
    <source>
        <dbReference type="Proteomes" id="UP001303701"/>
    </source>
</evidence>
<keyword evidence="3 6" id="KW-0067">ATP-binding</keyword>
<dbReference type="PROSITE" id="PS50893">
    <property type="entry name" value="ABC_TRANSPORTER_2"/>
    <property type="match status" value="1"/>
</dbReference>
<dbReference type="Pfam" id="PF00005">
    <property type="entry name" value="ABC_tran"/>
    <property type="match status" value="1"/>
</dbReference>
<dbReference type="InterPro" id="IPR003593">
    <property type="entry name" value="AAA+_ATPase"/>
</dbReference>
<organism evidence="6 7">
    <name type="scientific">Aeribacillus composti</name>
    <dbReference type="NCBI Taxonomy" id="1868734"/>
    <lineage>
        <taxon>Bacteria</taxon>
        <taxon>Bacillati</taxon>
        <taxon>Bacillota</taxon>
        <taxon>Bacilli</taxon>
        <taxon>Bacillales</taxon>
        <taxon>Bacillaceae</taxon>
        <taxon>Aeribacillus</taxon>
    </lineage>
</organism>
<dbReference type="InterPro" id="IPR050166">
    <property type="entry name" value="ABC_transporter_ATP-bind"/>
</dbReference>
<dbReference type="SMART" id="SM00382">
    <property type="entry name" value="AAA"/>
    <property type="match status" value="1"/>
</dbReference>
<evidence type="ECO:0000256" key="3">
    <source>
        <dbReference type="ARBA" id="ARBA00022840"/>
    </source>
</evidence>
<dbReference type="SUPFAM" id="SSF52540">
    <property type="entry name" value="P-loop containing nucleoside triphosphate hydrolases"/>
    <property type="match status" value="1"/>
</dbReference>
<dbReference type="Proteomes" id="UP001303701">
    <property type="component" value="Chromosome"/>
</dbReference>
<feature type="domain" description="ABC transporter" evidence="5">
    <location>
        <begin position="3"/>
        <end position="230"/>
    </location>
</feature>
<keyword evidence="7" id="KW-1185">Reference proteome</keyword>
<evidence type="ECO:0000259" key="5">
    <source>
        <dbReference type="PROSITE" id="PS50893"/>
    </source>
</evidence>
<dbReference type="InterPro" id="IPR027417">
    <property type="entry name" value="P-loop_NTPase"/>
</dbReference>
<evidence type="ECO:0000256" key="2">
    <source>
        <dbReference type="ARBA" id="ARBA00022741"/>
    </source>
</evidence>
<name>A0ABY9WMH5_9BACI</name>
<dbReference type="CDD" id="cd03293">
    <property type="entry name" value="ABC_NrtD_SsuB_transporters"/>
    <property type="match status" value="1"/>
</dbReference>
<dbReference type="InterPro" id="IPR003439">
    <property type="entry name" value="ABC_transporter-like_ATP-bd"/>
</dbReference>
<evidence type="ECO:0000313" key="6">
    <source>
        <dbReference type="EMBL" id="WNF34501.1"/>
    </source>
</evidence>
<evidence type="ECO:0000256" key="4">
    <source>
        <dbReference type="ARBA" id="ARBA00022967"/>
    </source>
</evidence>
<keyword evidence="2" id="KW-0547">Nucleotide-binding</keyword>
<dbReference type="PANTHER" id="PTHR42788">
    <property type="entry name" value="TAURINE IMPORT ATP-BINDING PROTEIN-RELATED"/>
    <property type="match status" value="1"/>
</dbReference>
<dbReference type="PROSITE" id="PS00211">
    <property type="entry name" value="ABC_TRANSPORTER_1"/>
    <property type="match status" value="1"/>
</dbReference>
<dbReference type="GO" id="GO:0005524">
    <property type="term" value="F:ATP binding"/>
    <property type="evidence" value="ECO:0007669"/>
    <property type="project" value="UniProtKB-KW"/>
</dbReference>
<dbReference type="Gene3D" id="3.40.50.300">
    <property type="entry name" value="P-loop containing nucleotide triphosphate hydrolases"/>
    <property type="match status" value="1"/>
</dbReference>
<proteinExistence type="predicted"/>
<dbReference type="GeneID" id="301125821"/>
<dbReference type="EMBL" id="CP134501">
    <property type="protein sequence ID" value="WNF34501.1"/>
    <property type="molecule type" value="Genomic_DNA"/>
</dbReference>
<reference evidence="6 7" key="1">
    <citation type="submission" date="2023-09" db="EMBL/GenBank/DDBJ databases">
        <title>Different Types of Thermotolerant Ring-Cleaving Dioxygenases derived from Aeribacillus composti HB-1 applied for multiple aromatic hydrocarbons removal.</title>
        <authorList>
            <person name="Cao L."/>
            <person name="Li M."/>
            <person name="Ma T."/>
        </authorList>
    </citation>
    <scope>NUCLEOTIDE SEQUENCE [LARGE SCALE GENOMIC DNA]</scope>
    <source>
        <strain evidence="6 7">HB-1</strain>
    </source>
</reference>
<dbReference type="PANTHER" id="PTHR42788:SF13">
    <property type="entry name" value="ALIPHATIC SULFONATES IMPORT ATP-BINDING PROTEIN SSUB"/>
    <property type="match status" value="1"/>
</dbReference>
<accession>A0ABY9WMH5</accession>
<protein>
    <submittedName>
        <fullName evidence="6">ABC transporter ATP-binding protein</fullName>
    </submittedName>
</protein>
<sequence length="240" mass="27074">MALIVENVKKFYNDHLVLKGINLTVQPHEFICVLGSSGGGKSTLLNLIAGFIKPDEGVIKVNGSFVSKPSKERGVVFQDHALYPWFTVLENIAFGPIVQGMPKKKALEKALHYIELIGLSDYANHYPEQLSGGMKQRVGIARALAGEPEILLMDEPFGALDMFTRENMRTELIRIWKEVKPTIIFITHDLAEAVYLADRVIVMKNGMIATELEIHLPRPRNYRDPEFSILMENLEEHFVS</sequence>
<keyword evidence="1" id="KW-0813">Transport</keyword>
<evidence type="ECO:0000256" key="1">
    <source>
        <dbReference type="ARBA" id="ARBA00022448"/>
    </source>
</evidence>
<dbReference type="RefSeq" id="WP_311067188.1">
    <property type="nucleotide sequence ID" value="NZ_CP134501.1"/>
</dbReference>
<keyword evidence="4" id="KW-1278">Translocase</keyword>
<gene>
    <name evidence="6" type="ORF">RI196_07575</name>
</gene>
<dbReference type="InterPro" id="IPR017871">
    <property type="entry name" value="ABC_transporter-like_CS"/>
</dbReference>